<proteinExistence type="inferred from homology"/>
<feature type="repeat" description="TPR" evidence="4">
    <location>
        <begin position="328"/>
        <end position="361"/>
    </location>
</feature>
<dbReference type="GO" id="GO:0030991">
    <property type="term" value="C:intraciliary transport particle A"/>
    <property type="evidence" value="ECO:0007669"/>
    <property type="project" value="TreeGrafter"/>
</dbReference>
<keyword evidence="11" id="KW-1185">Reference proteome</keyword>
<dbReference type="Pfam" id="PF25064">
    <property type="entry name" value="ARM_TT21_5th"/>
    <property type="match status" value="1"/>
</dbReference>
<evidence type="ECO:0000259" key="8">
    <source>
        <dbReference type="Pfam" id="PF25064"/>
    </source>
</evidence>
<keyword evidence="2" id="KW-0677">Repeat</keyword>
<dbReference type="PROSITE" id="PS50005">
    <property type="entry name" value="TPR"/>
    <property type="match status" value="2"/>
</dbReference>
<feature type="domain" description="Tetratricopeptide repeat protein 21A/21B second ARM" evidence="5">
    <location>
        <begin position="273"/>
        <end position="544"/>
    </location>
</feature>
<organism evidence="10 11">
    <name type="scientific">Powellomyces hirtus</name>
    <dbReference type="NCBI Taxonomy" id="109895"/>
    <lineage>
        <taxon>Eukaryota</taxon>
        <taxon>Fungi</taxon>
        <taxon>Fungi incertae sedis</taxon>
        <taxon>Chytridiomycota</taxon>
        <taxon>Chytridiomycota incertae sedis</taxon>
        <taxon>Chytridiomycetes</taxon>
        <taxon>Spizellomycetales</taxon>
        <taxon>Powellomycetaceae</taxon>
        <taxon>Powellomyces</taxon>
    </lineage>
</organism>
<evidence type="ECO:0000259" key="6">
    <source>
        <dbReference type="Pfam" id="PF25062"/>
    </source>
</evidence>
<dbReference type="Gene3D" id="1.25.40.10">
    <property type="entry name" value="Tetratricopeptide repeat domain"/>
    <property type="match status" value="5"/>
</dbReference>
<evidence type="ECO:0000259" key="7">
    <source>
        <dbReference type="Pfam" id="PF25063"/>
    </source>
</evidence>
<dbReference type="SMART" id="SM00028">
    <property type="entry name" value="TPR"/>
    <property type="match status" value="13"/>
</dbReference>
<comment type="caution">
    <text evidence="10">The sequence shown here is derived from an EMBL/GenBank/DDBJ whole genome shotgun (WGS) entry which is preliminary data.</text>
</comment>
<evidence type="ECO:0000256" key="3">
    <source>
        <dbReference type="ARBA" id="ARBA00022803"/>
    </source>
</evidence>
<dbReference type="InterPro" id="IPR040364">
    <property type="entry name" value="TTC21A/TTC21B"/>
</dbReference>
<protein>
    <recommendedName>
        <fullName evidence="12">Tetratricopeptide repeat protein 21B</fullName>
    </recommendedName>
</protein>
<evidence type="ECO:0008006" key="12">
    <source>
        <dbReference type="Google" id="ProtNLM"/>
    </source>
</evidence>
<dbReference type="Pfam" id="PF25068">
    <property type="entry name" value="ARM_TT21_4th"/>
    <property type="match status" value="1"/>
</dbReference>
<dbReference type="InterPro" id="IPR056834">
    <property type="entry name" value="ARM_TT21_C"/>
</dbReference>
<gene>
    <name evidence="10" type="ORF">PhCBS80983_g06157</name>
</gene>
<feature type="domain" description="Tetratricopeptide repeat protein 21A/21B fifth ARM repeats" evidence="8">
    <location>
        <begin position="962"/>
        <end position="1076"/>
    </location>
</feature>
<feature type="domain" description="Tetratricopeptide repeat protein 21A/21B C-terminal ARM" evidence="7">
    <location>
        <begin position="1112"/>
        <end position="1318"/>
    </location>
</feature>
<keyword evidence="3 4" id="KW-0802">TPR repeat</keyword>
<evidence type="ECO:0000313" key="11">
    <source>
        <dbReference type="Proteomes" id="UP000318582"/>
    </source>
</evidence>
<dbReference type="Pfam" id="PF13181">
    <property type="entry name" value="TPR_8"/>
    <property type="match status" value="1"/>
</dbReference>
<dbReference type="STRING" id="109895.A0A507DS34"/>
<dbReference type="InterPro" id="IPR056833">
    <property type="entry name" value="ARM_TT21_N"/>
</dbReference>
<sequence length="1324" mass="149302">MSVNEDLATINYYCRRRLYRHVHDFCDGRLKRRVGDPALMFWKAATLTLDGRPGEALRALEPLQEKRDLTLASISAMIHAHQQCKHVDGEAVQELEAKLAIATESSLSSSFSFLLAGMFHHYLGSSDDARAYVQKALGSQPDFGDALSMMGWIDAASPKEATSSKAGSWFDSALERAPKDADATMGRLELLRKNRRQLSAALDITSQLIVHHPSFTPAYIERMYVLLELASWDQVIEAANRLLGLVPESIDATIVLIVYQLAREGGYDAATAHLASLDQLLGKLEPHNAGLLYSAARSFIRLANRRTTILNECAKLLERAMAIGPQDSRFKIEMGYLYLLMDNVPRAKDFYQQAATLDAQNVDALQGLIRCQLYNSQFEAAEEQIELFNEFQMGVGTSAEIQYLASMVAWYKYSNAQRRLALLTEAAESQLVLLHSQTICLEYFAQVNPEFLIEIVRDLMEHCPSDTKREGEDVQDLVRIALNILEPICKVVSGSTDALYYFAKAKFLAGDKSVAQTMAKKCLRLENTHAKSYLLMSQIHLANGQEQQAAQFLETGLSYNFEVRTIPLFFVLKARIAKVQGRNDEALEALKAAKQLPGMKEPMKSAKRAPGKRNDFAPSVLERMTIYLELVDTHAKLKNVKEAAALMKEANKIFAGMPEQDRLVLANAEFAKDRGDIDVALNVLATIGVDQPHYIDAKKRMAEIYLKYKNDKKAYARCYSELVERNPTVESCLLLGDAYMNLQEPQKAIAIYESALDSSPEADVLASKIGKALVRTHNYARAISYYESALASDSPVSSTLRFDLAELYFKLSKYDDVESLLLETLDHPETDDIGELEMDIKCNRLLARSYKSRNKYEQALTTLMKAREQQLHLLSKDSVTTENREQKIVLASINYCLAEILEKDLKDIETAMSHYSEAVEQNSSDFKSTLALCGIYLQKNDLISAQQQCANLLRLDPENDGALMLMADIMAMKNSYVEAVEFFRQMLDRVPTHYVALNRLIETMRRCGNLKDVPNFLTRAENSSFKVHLHPGFHYCKGLYFRYTNSPNEALKEFNFCRKDNEWGERALTHMIEIFLNPDNETLGGEALESVTDESASYAGKKGESELLAVLTADKLLKELPQNPKSLATQVLECHALMATKQKGEVERALAKFMEMLNVERDYVPALLGMAIGHMLLKQPPRARNHLKRIAKMEWRSSLANEFERSWILLADIYIQGGKFDLATELLKMCLSRNQSCAKASEYLGFIMEKEASFADAALHYENAWKLDREANPAMGYKLAFNYMKAKKFVEAIDICHKVLLMYPEYPKIKGEILLKARASLRCP</sequence>
<dbReference type="InterPro" id="IPR056832">
    <property type="entry name" value="ARM_TT21_2nd"/>
</dbReference>
<dbReference type="Proteomes" id="UP000318582">
    <property type="component" value="Unassembled WGS sequence"/>
</dbReference>
<dbReference type="Pfam" id="PF25058">
    <property type="entry name" value="ARM_TT21"/>
    <property type="match status" value="1"/>
</dbReference>
<dbReference type="PANTHER" id="PTHR14699">
    <property type="entry name" value="STI2 PROTEIN-RELATED"/>
    <property type="match status" value="1"/>
</dbReference>
<dbReference type="InterPro" id="IPR011990">
    <property type="entry name" value="TPR-like_helical_dom_sf"/>
</dbReference>
<evidence type="ECO:0000259" key="5">
    <source>
        <dbReference type="Pfam" id="PF25060"/>
    </source>
</evidence>
<evidence type="ECO:0000256" key="4">
    <source>
        <dbReference type="PROSITE-ProRule" id="PRU00339"/>
    </source>
</evidence>
<dbReference type="FunFam" id="1.25.40.10:FF:000219">
    <property type="entry name" value="Tetratricopeptide repeat domain 21B"/>
    <property type="match status" value="1"/>
</dbReference>
<dbReference type="Pfam" id="PF25063">
    <property type="entry name" value="ARM_TT21_C"/>
    <property type="match status" value="1"/>
</dbReference>
<dbReference type="InterPro" id="IPR019734">
    <property type="entry name" value="TPR_rpt"/>
</dbReference>
<dbReference type="GO" id="GO:0061512">
    <property type="term" value="P:protein localization to cilium"/>
    <property type="evidence" value="ECO:0007669"/>
    <property type="project" value="TreeGrafter"/>
</dbReference>
<dbReference type="GO" id="GO:0005929">
    <property type="term" value="C:cilium"/>
    <property type="evidence" value="ECO:0007669"/>
    <property type="project" value="GOC"/>
</dbReference>
<name>A0A507DS34_9FUNG</name>
<feature type="domain" description="Tetratricopeptide repeat protein 21A/21B fourth ARM" evidence="9">
    <location>
        <begin position="765"/>
        <end position="919"/>
    </location>
</feature>
<evidence type="ECO:0000259" key="9">
    <source>
        <dbReference type="Pfam" id="PF25068"/>
    </source>
</evidence>
<dbReference type="PANTHER" id="PTHR14699:SF0">
    <property type="entry name" value="TETRATRICOPEPTIDE REPEAT PROTEIN 21 HOMOLOG"/>
    <property type="match status" value="1"/>
</dbReference>
<evidence type="ECO:0000256" key="1">
    <source>
        <dbReference type="ARBA" id="ARBA00010935"/>
    </source>
</evidence>
<dbReference type="InterPro" id="IPR056836">
    <property type="entry name" value="ARM_TT21_4th"/>
</dbReference>
<comment type="similarity">
    <text evidence="1">Belongs to the TTC21 family.</text>
</comment>
<evidence type="ECO:0000313" key="10">
    <source>
        <dbReference type="EMBL" id="TPX53778.1"/>
    </source>
</evidence>
<dbReference type="GO" id="GO:0035721">
    <property type="term" value="P:intraciliary retrograde transport"/>
    <property type="evidence" value="ECO:0007669"/>
    <property type="project" value="TreeGrafter"/>
</dbReference>
<evidence type="ECO:0000256" key="2">
    <source>
        <dbReference type="ARBA" id="ARBA00022737"/>
    </source>
</evidence>
<accession>A0A507DS34</accession>
<feature type="repeat" description="TPR" evidence="4">
    <location>
        <begin position="729"/>
        <end position="762"/>
    </location>
</feature>
<dbReference type="SUPFAM" id="SSF48452">
    <property type="entry name" value="TPR-like"/>
    <property type="match status" value="6"/>
</dbReference>
<dbReference type="EMBL" id="QEAQ01000190">
    <property type="protein sequence ID" value="TPX53778.1"/>
    <property type="molecule type" value="Genomic_DNA"/>
</dbReference>
<feature type="domain" description="Tetratricopeptide repeat protein 21A/21B N-terminal ARM repeat" evidence="6">
    <location>
        <begin position="10"/>
        <end position="236"/>
    </location>
</feature>
<dbReference type="InterPro" id="IPR056835">
    <property type="entry name" value="ARM_TT21_5th"/>
</dbReference>
<dbReference type="Pfam" id="PF25060">
    <property type="entry name" value="ARM_TT21_2nd"/>
    <property type="match status" value="1"/>
</dbReference>
<reference evidence="10 11" key="1">
    <citation type="journal article" date="2019" name="Sci. Rep.">
        <title>Comparative genomics of chytrid fungi reveal insights into the obligate biotrophic and pathogenic lifestyle of Synchytrium endobioticum.</title>
        <authorList>
            <person name="van de Vossenberg B.T.L.H."/>
            <person name="Warris S."/>
            <person name="Nguyen H.D.T."/>
            <person name="van Gent-Pelzer M.P.E."/>
            <person name="Joly D.L."/>
            <person name="van de Geest H.C."/>
            <person name="Bonants P.J.M."/>
            <person name="Smith D.S."/>
            <person name="Levesque C.A."/>
            <person name="van der Lee T.A.J."/>
        </authorList>
    </citation>
    <scope>NUCLEOTIDE SEQUENCE [LARGE SCALE GENOMIC DNA]</scope>
    <source>
        <strain evidence="10 11">CBS 809.83</strain>
    </source>
</reference>
<dbReference type="Pfam" id="PF25062">
    <property type="entry name" value="ARM_TT21_N"/>
    <property type="match status" value="1"/>
</dbReference>